<keyword evidence="2" id="KW-0547">Nucleotide-binding</keyword>
<dbReference type="OrthoDB" id="5790493at2"/>
<reference evidence="6" key="1">
    <citation type="submission" date="2017-09" db="EMBL/GenBank/DDBJ databases">
        <authorList>
            <person name="Varghese N."/>
            <person name="Submissions S."/>
        </authorList>
    </citation>
    <scope>NUCLEOTIDE SEQUENCE [LARGE SCALE GENOMIC DNA]</scope>
    <source>
        <strain evidence="6">JKS000234</strain>
    </source>
</reference>
<name>A0A286DRZ4_9GAMM</name>
<dbReference type="InterPro" id="IPR027417">
    <property type="entry name" value="P-loop_NTPase"/>
</dbReference>
<dbReference type="PANTHER" id="PTHR30258">
    <property type="entry name" value="TYPE II SECRETION SYSTEM PROTEIN GSPE-RELATED"/>
    <property type="match status" value="1"/>
</dbReference>
<dbReference type="RefSeq" id="WP_097098528.1">
    <property type="nucleotide sequence ID" value="NZ_OCMY01000004.1"/>
</dbReference>
<organism evidence="5 6">
    <name type="scientific">Candidatus Pantoea floridensis</name>
    <dbReference type="NCBI Taxonomy" id="1938870"/>
    <lineage>
        <taxon>Bacteria</taxon>
        <taxon>Pseudomonadati</taxon>
        <taxon>Pseudomonadota</taxon>
        <taxon>Gammaproteobacteria</taxon>
        <taxon>Enterobacterales</taxon>
        <taxon>Erwiniaceae</taxon>
        <taxon>Pantoea</taxon>
    </lineage>
</organism>
<evidence type="ECO:0000259" key="4">
    <source>
        <dbReference type="Pfam" id="PF00437"/>
    </source>
</evidence>
<dbReference type="Gene3D" id="3.40.50.300">
    <property type="entry name" value="P-loop containing nucleotide triphosphate hydrolases"/>
    <property type="match status" value="1"/>
</dbReference>
<dbReference type="GO" id="GO:0005524">
    <property type="term" value="F:ATP binding"/>
    <property type="evidence" value="ECO:0007669"/>
    <property type="project" value="UniProtKB-KW"/>
</dbReference>
<feature type="domain" description="Bacterial type II secretion system protein E" evidence="4">
    <location>
        <begin position="82"/>
        <end position="443"/>
    </location>
</feature>
<dbReference type="AlphaFoldDB" id="A0A286DRZ4"/>
<protein>
    <submittedName>
        <fullName evidence="5">Type II secretory pathway ATPase GspE/PulE or T4P pilus assembly pathway ATPase PilB</fullName>
    </submittedName>
</protein>
<evidence type="ECO:0000256" key="3">
    <source>
        <dbReference type="ARBA" id="ARBA00022840"/>
    </source>
</evidence>
<keyword evidence="6" id="KW-1185">Reference proteome</keyword>
<dbReference type="PANTHER" id="PTHR30258:SF1">
    <property type="entry name" value="PROTEIN TRANSPORT PROTEIN HOFB HOMOLOG"/>
    <property type="match status" value="1"/>
</dbReference>
<gene>
    <name evidence="5" type="ORF">SAMN06273570_5123</name>
</gene>
<dbReference type="EMBL" id="OCMY01000004">
    <property type="protein sequence ID" value="SOD61415.1"/>
    <property type="molecule type" value="Genomic_DNA"/>
</dbReference>
<evidence type="ECO:0000256" key="1">
    <source>
        <dbReference type="ARBA" id="ARBA00006611"/>
    </source>
</evidence>
<dbReference type="Pfam" id="PF00437">
    <property type="entry name" value="T2SSE"/>
    <property type="match status" value="1"/>
</dbReference>
<evidence type="ECO:0000313" key="6">
    <source>
        <dbReference type="Proteomes" id="UP000219271"/>
    </source>
</evidence>
<dbReference type="GO" id="GO:0016887">
    <property type="term" value="F:ATP hydrolysis activity"/>
    <property type="evidence" value="ECO:0007669"/>
    <property type="project" value="TreeGrafter"/>
</dbReference>
<dbReference type="Proteomes" id="UP000219271">
    <property type="component" value="Unassembled WGS sequence"/>
</dbReference>
<evidence type="ECO:0000313" key="5">
    <source>
        <dbReference type="EMBL" id="SOD61415.1"/>
    </source>
</evidence>
<dbReference type="SUPFAM" id="SSF52540">
    <property type="entry name" value="P-loop containing nucleoside triphosphate hydrolases"/>
    <property type="match status" value="1"/>
</dbReference>
<comment type="similarity">
    <text evidence="1">Belongs to the GSP E family.</text>
</comment>
<evidence type="ECO:0000256" key="2">
    <source>
        <dbReference type="ARBA" id="ARBA00022741"/>
    </source>
</evidence>
<proteinExistence type="inferred from homology"/>
<dbReference type="Gene3D" id="3.30.450.90">
    <property type="match status" value="1"/>
</dbReference>
<keyword evidence="3" id="KW-0067">ATP-binding</keyword>
<accession>A0A286DRZ4</accession>
<sequence length="508" mass="56021">MEFTESTVNWLHLDNSNPDQGQLYVSTEHCADPAVQSDIARALREFPRLNVQRVHLGELRRHQLQRAGVTGTAGSWSPEQKKVVDFMRRAGEAHASDIHILIGMENLTAVVFRIHGDLALQAELSIEEGMSLAATIVMSMCDAAPQQFSETDEQDGRLRNEFVKALGLYAARYSAVPTESGLYVVLRVILDESEDIPSLDALGYLPEQQKLINRMLRRPEGLIITAGPTGSGKSTTLRTFCKMYVDLTGGKRRLITVEDPVEGKVPGAVQTTIIADRNDPESVTRAWQRRLSALKRLDYNAAVVGEIRDTWSANASISEAKSGTLVETTTHANDATGIIDRLTDTLGIAPGMVMDPQVVIGLIAQRLVQMLCPACKKSWADVRENLSEDDRELVETYCDTDTVAFRHYDGCSAPGCWHGITGRKVIAEVIRPDARFMQLYRVHGKLAARSYWVHHMNGITRGAHLQRYIAAGEVDPLDADKMSPLDEDALNLLPPEAVQAFLSGGGHE</sequence>
<dbReference type="GO" id="GO:0005886">
    <property type="term" value="C:plasma membrane"/>
    <property type="evidence" value="ECO:0007669"/>
    <property type="project" value="TreeGrafter"/>
</dbReference>
<dbReference type="InterPro" id="IPR001482">
    <property type="entry name" value="T2SS/T4SS_dom"/>
</dbReference>